<name>A0A368YSZ5_9RHOB</name>
<feature type="transmembrane region" description="Helical" evidence="1">
    <location>
        <begin position="178"/>
        <end position="199"/>
    </location>
</feature>
<proteinExistence type="predicted"/>
<evidence type="ECO:0008006" key="4">
    <source>
        <dbReference type="Google" id="ProtNLM"/>
    </source>
</evidence>
<feature type="transmembrane region" description="Helical" evidence="1">
    <location>
        <begin position="124"/>
        <end position="142"/>
    </location>
</feature>
<evidence type="ECO:0000313" key="2">
    <source>
        <dbReference type="EMBL" id="RCW83342.1"/>
    </source>
</evidence>
<comment type="caution">
    <text evidence="2">The sequence shown here is derived from an EMBL/GenBank/DDBJ whole genome shotgun (WGS) entry which is preliminary data.</text>
</comment>
<reference evidence="2 3" key="1">
    <citation type="submission" date="2018-07" db="EMBL/GenBank/DDBJ databases">
        <title>Genomic Encyclopedia of Type Strains, Phase III (KMG-III): the genomes of soil and plant-associated and newly described type strains.</title>
        <authorList>
            <person name="Whitman W."/>
        </authorList>
    </citation>
    <scope>NUCLEOTIDE SEQUENCE [LARGE SCALE GENOMIC DNA]</scope>
    <source>
        <strain evidence="2 3">CECT 8525</strain>
    </source>
</reference>
<gene>
    <name evidence="2" type="ORF">DFP89_11022</name>
</gene>
<dbReference type="Proteomes" id="UP000253345">
    <property type="component" value="Unassembled WGS sequence"/>
</dbReference>
<keyword evidence="3" id="KW-1185">Reference proteome</keyword>
<protein>
    <recommendedName>
        <fullName evidence="4">Component of SufBCD complex</fullName>
    </recommendedName>
</protein>
<keyword evidence="1" id="KW-0812">Transmembrane</keyword>
<evidence type="ECO:0000256" key="1">
    <source>
        <dbReference type="SAM" id="Phobius"/>
    </source>
</evidence>
<organism evidence="2 3">
    <name type="scientific">Paracoccus lutimaris</name>
    <dbReference type="NCBI Taxonomy" id="1490030"/>
    <lineage>
        <taxon>Bacteria</taxon>
        <taxon>Pseudomonadati</taxon>
        <taxon>Pseudomonadota</taxon>
        <taxon>Alphaproteobacteria</taxon>
        <taxon>Rhodobacterales</taxon>
        <taxon>Paracoccaceae</taxon>
        <taxon>Paracoccus</taxon>
    </lineage>
</organism>
<accession>A0A368YSZ5</accession>
<evidence type="ECO:0000313" key="3">
    <source>
        <dbReference type="Proteomes" id="UP000253345"/>
    </source>
</evidence>
<sequence>MRGKVSLAFAPTDLGEDVLRPEGILTLLDSRSFGSIWFWVLLMFVWTVAGRRIAGVPLDVVHAAARAEGAAANDPAAITLLDWLSLTLPRWRATGPESVILLGIAAFFLTTLALLGFLYNLEMARALVLLILPFALVFALELRLAHRLRAVLVQAEQGAPIDQAASQAATLMRRHRMLFVLISILSVALAAFHGALWTLQHPFGF</sequence>
<feature type="transmembrane region" description="Helical" evidence="1">
    <location>
        <begin position="32"/>
        <end position="49"/>
    </location>
</feature>
<feature type="transmembrane region" description="Helical" evidence="1">
    <location>
        <begin position="99"/>
        <end position="118"/>
    </location>
</feature>
<dbReference type="AlphaFoldDB" id="A0A368YSZ5"/>
<keyword evidence="1" id="KW-1133">Transmembrane helix</keyword>
<dbReference type="EMBL" id="QPJL01000010">
    <property type="protein sequence ID" value="RCW83342.1"/>
    <property type="molecule type" value="Genomic_DNA"/>
</dbReference>
<keyword evidence="1" id="KW-0472">Membrane</keyword>